<accession>A0A192A7Z4</accession>
<keyword evidence="2" id="KW-0614">Plasmid</keyword>
<evidence type="ECO:0000313" key="2">
    <source>
        <dbReference type="EMBL" id="ANJ76605.1"/>
    </source>
</evidence>
<proteinExistence type="predicted"/>
<dbReference type="GeneID" id="61530015"/>
<dbReference type="InterPro" id="IPR010982">
    <property type="entry name" value="Lambda_DNA-bd_dom_sf"/>
</dbReference>
<feature type="region of interest" description="Disordered" evidence="1">
    <location>
        <begin position="65"/>
        <end position="89"/>
    </location>
</feature>
<reference evidence="3" key="1">
    <citation type="submission" date="2016-06" db="EMBL/GenBank/DDBJ databases">
        <authorList>
            <person name="Xu Y."/>
            <person name="Nagy A."/>
            <person name="Yan X."/>
            <person name="Kim S.W."/>
            <person name="Haley B."/>
            <person name="Liu N.T."/>
            <person name="Nou X."/>
        </authorList>
    </citation>
    <scope>NUCLEOTIDE SEQUENCE [LARGE SCALE GENOMIC DNA]</scope>
    <source>
        <strain evidence="3">ATCC 49129</strain>
        <plasmid evidence="3">pri-2</plasmid>
    </source>
</reference>
<geneLocation type="plasmid" evidence="3">
    <name>pri-2</name>
</geneLocation>
<dbReference type="OrthoDB" id="8613254at2"/>
<evidence type="ECO:0000256" key="1">
    <source>
        <dbReference type="SAM" id="MobiDB-lite"/>
    </source>
</evidence>
<dbReference type="SUPFAM" id="SSF47413">
    <property type="entry name" value="lambda repressor-like DNA-binding domains"/>
    <property type="match status" value="1"/>
</dbReference>
<dbReference type="EMBL" id="CP016025">
    <property type="protein sequence ID" value="ANJ76605.1"/>
    <property type="molecule type" value="Genomic_DNA"/>
</dbReference>
<dbReference type="Proteomes" id="UP000078572">
    <property type="component" value="Plasmid pRI-2"/>
</dbReference>
<protein>
    <submittedName>
        <fullName evidence="2">Uncharacterized protein</fullName>
    </submittedName>
</protein>
<dbReference type="RefSeq" id="WP_004636872.1">
    <property type="nucleotide sequence ID" value="NZ_CP016025.1"/>
</dbReference>
<keyword evidence="3" id="KW-1185">Reference proteome</keyword>
<feature type="compositionally biased region" description="Basic and acidic residues" evidence="1">
    <location>
        <begin position="73"/>
        <end position="89"/>
    </location>
</feature>
<dbReference type="Gene3D" id="1.10.260.40">
    <property type="entry name" value="lambda repressor-like DNA-binding domains"/>
    <property type="match status" value="1"/>
</dbReference>
<name>A0A192A7Z4_9RALS</name>
<evidence type="ECO:0000313" key="3">
    <source>
        <dbReference type="Proteomes" id="UP000078572"/>
    </source>
</evidence>
<sequence length="89" mass="10307">MNARELIAALGGVPKLVKLTGLTEGRIYQWQTGNYIPRAWLKFFRARYPRKVAWDELVLADHPPRKVGSVLKTDPESQSSRDEDRERKK</sequence>
<organism evidence="2 3">
    <name type="scientific">Ralstonia insidiosa</name>
    <dbReference type="NCBI Taxonomy" id="190721"/>
    <lineage>
        <taxon>Bacteria</taxon>
        <taxon>Pseudomonadati</taxon>
        <taxon>Pseudomonadota</taxon>
        <taxon>Betaproteobacteria</taxon>
        <taxon>Burkholderiales</taxon>
        <taxon>Burkholderiaceae</taxon>
        <taxon>Ralstonia</taxon>
    </lineage>
</organism>
<gene>
    <name evidence="2" type="ORF">A9Y76_28765</name>
</gene>
<dbReference type="AlphaFoldDB" id="A0A192A7Z4"/>
<dbReference type="GO" id="GO:0003677">
    <property type="term" value="F:DNA binding"/>
    <property type="evidence" value="ECO:0007669"/>
    <property type="project" value="InterPro"/>
</dbReference>